<reference evidence="2" key="3">
    <citation type="submission" date="2020-12" db="UniProtKB">
        <authorList>
            <consortium name="EnsemblPlants"/>
        </authorList>
    </citation>
    <scope>IDENTIFICATION</scope>
</reference>
<keyword evidence="3" id="KW-1185">Reference proteome</keyword>
<dbReference type="InParanoid" id="A0A2K1K5X4"/>
<reference evidence="1 3" key="1">
    <citation type="journal article" date="2008" name="Science">
        <title>The Physcomitrella genome reveals evolutionary insights into the conquest of land by plants.</title>
        <authorList>
            <person name="Rensing S."/>
            <person name="Lang D."/>
            <person name="Zimmer A."/>
            <person name="Terry A."/>
            <person name="Salamov A."/>
            <person name="Shapiro H."/>
            <person name="Nishiyama T."/>
            <person name="Perroud P.-F."/>
            <person name="Lindquist E."/>
            <person name="Kamisugi Y."/>
            <person name="Tanahashi T."/>
            <person name="Sakakibara K."/>
            <person name="Fujita T."/>
            <person name="Oishi K."/>
            <person name="Shin-I T."/>
            <person name="Kuroki Y."/>
            <person name="Toyoda A."/>
            <person name="Suzuki Y."/>
            <person name="Hashimoto A."/>
            <person name="Yamaguchi K."/>
            <person name="Sugano A."/>
            <person name="Kohara Y."/>
            <person name="Fujiyama A."/>
            <person name="Anterola A."/>
            <person name="Aoki S."/>
            <person name="Ashton N."/>
            <person name="Barbazuk W.B."/>
            <person name="Barker E."/>
            <person name="Bennetzen J."/>
            <person name="Bezanilla M."/>
            <person name="Blankenship R."/>
            <person name="Cho S.H."/>
            <person name="Dutcher S."/>
            <person name="Estelle M."/>
            <person name="Fawcett J.A."/>
            <person name="Gundlach H."/>
            <person name="Hanada K."/>
            <person name="Heyl A."/>
            <person name="Hicks K.A."/>
            <person name="Hugh J."/>
            <person name="Lohr M."/>
            <person name="Mayer K."/>
            <person name="Melkozernov A."/>
            <person name="Murata T."/>
            <person name="Nelson D."/>
            <person name="Pils B."/>
            <person name="Prigge M."/>
            <person name="Reiss B."/>
            <person name="Renner T."/>
            <person name="Rombauts S."/>
            <person name="Rushton P."/>
            <person name="Sanderfoot A."/>
            <person name="Schween G."/>
            <person name="Shiu S.-H."/>
            <person name="Stueber K."/>
            <person name="Theodoulou F.L."/>
            <person name="Tu H."/>
            <person name="Van de Peer Y."/>
            <person name="Verrier P.J."/>
            <person name="Waters E."/>
            <person name="Wood A."/>
            <person name="Yang L."/>
            <person name="Cove D."/>
            <person name="Cuming A."/>
            <person name="Hasebe M."/>
            <person name="Lucas S."/>
            <person name="Mishler D.B."/>
            <person name="Reski R."/>
            <person name="Grigoriev I."/>
            <person name="Quatrano R.S."/>
            <person name="Boore J.L."/>
        </authorList>
    </citation>
    <scope>NUCLEOTIDE SEQUENCE [LARGE SCALE GENOMIC DNA]</scope>
    <source>
        <strain evidence="2 3">cv. Gransden 2004</strain>
    </source>
</reference>
<evidence type="ECO:0000313" key="2">
    <source>
        <dbReference type="EnsemblPlants" id="PAC:32963456.CDS.1"/>
    </source>
</evidence>
<protein>
    <submittedName>
        <fullName evidence="1 2">Uncharacterized protein</fullName>
    </submittedName>
</protein>
<proteinExistence type="predicted"/>
<gene>
    <name evidence="1" type="ORF">PHYPA_011077</name>
</gene>
<dbReference type="Proteomes" id="UP000006727">
    <property type="component" value="Chromosome 8"/>
</dbReference>
<name>A0A2K1K5X4_PHYPA</name>
<evidence type="ECO:0000313" key="3">
    <source>
        <dbReference type="Proteomes" id="UP000006727"/>
    </source>
</evidence>
<dbReference type="EMBL" id="ABEU02000008">
    <property type="protein sequence ID" value="PNR49181.1"/>
    <property type="molecule type" value="Genomic_DNA"/>
</dbReference>
<sequence length="130" mass="15367">MKIRSQKFFFIKVLIKNTLLVRGVDFRWSVFQILCFNSISRWTWLRIRCRFVNRTLQFCILFCLASTTVSRADHRQFHGICLFSSWKLDNRYGTTIDLQCTLQLRPSEGGYLFSGCTSCVAYRLQHVEAH</sequence>
<evidence type="ECO:0000313" key="1">
    <source>
        <dbReference type="EMBL" id="PNR49181.1"/>
    </source>
</evidence>
<accession>A0A2K1K5X4</accession>
<dbReference type="Gramene" id="Pp3c8_2819V3.1">
    <property type="protein sequence ID" value="PAC:32963456.CDS.1"/>
    <property type="gene ID" value="Pp3c8_2819"/>
</dbReference>
<dbReference type="AlphaFoldDB" id="A0A2K1K5X4"/>
<organism evidence="1">
    <name type="scientific">Physcomitrium patens</name>
    <name type="common">Spreading-leaved earth moss</name>
    <name type="synonym">Physcomitrella patens</name>
    <dbReference type="NCBI Taxonomy" id="3218"/>
    <lineage>
        <taxon>Eukaryota</taxon>
        <taxon>Viridiplantae</taxon>
        <taxon>Streptophyta</taxon>
        <taxon>Embryophyta</taxon>
        <taxon>Bryophyta</taxon>
        <taxon>Bryophytina</taxon>
        <taxon>Bryopsida</taxon>
        <taxon>Funariidae</taxon>
        <taxon>Funariales</taxon>
        <taxon>Funariaceae</taxon>
        <taxon>Physcomitrium</taxon>
    </lineage>
</organism>
<dbReference type="EnsemblPlants" id="Pp3c8_2819V3.1">
    <property type="protein sequence ID" value="PAC:32963456.CDS.1"/>
    <property type="gene ID" value="Pp3c8_2819"/>
</dbReference>
<reference evidence="1 3" key="2">
    <citation type="journal article" date="2018" name="Plant J.">
        <title>The Physcomitrella patens chromosome-scale assembly reveals moss genome structure and evolution.</title>
        <authorList>
            <person name="Lang D."/>
            <person name="Ullrich K.K."/>
            <person name="Murat F."/>
            <person name="Fuchs J."/>
            <person name="Jenkins J."/>
            <person name="Haas F.B."/>
            <person name="Piednoel M."/>
            <person name="Gundlach H."/>
            <person name="Van Bel M."/>
            <person name="Meyberg R."/>
            <person name="Vives C."/>
            <person name="Morata J."/>
            <person name="Symeonidi A."/>
            <person name="Hiss M."/>
            <person name="Muchero W."/>
            <person name="Kamisugi Y."/>
            <person name="Saleh O."/>
            <person name="Blanc G."/>
            <person name="Decker E.L."/>
            <person name="van Gessel N."/>
            <person name="Grimwood J."/>
            <person name="Hayes R.D."/>
            <person name="Graham S.W."/>
            <person name="Gunter L.E."/>
            <person name="McDaniel S.F."/>
            <person name="Hoernstein S.N.W."/>
            <person name="Larsson A."/>
            <person name="Li F.W."/>
            <person name="Perroud P.F."/>
            <person name="Phillips J."/>
            <person name="Ranjan P."/>
            <person name="Rokshar D.S."/>
            <person name="Rothfels C.J."/>
            <person name="Schneider L."/>
            <person name="Shu S."/>
            <person name="Stevenson D.W."/>
            <person name="Thummler F."/>
            <person name="Tillich M."/>
            <person name="Villarreal Aguilar J.C."/>
            <person name="Widiez T."/>
            <person name="Wong G.K."/>
            <person name="Wymore A."/>
            <person name="Zhang Y."/>
            <person name="Zimmer A.D."/>
            <person name="Quatrano R.S."/>
            <person name="Mayer K.F.X."/>
            <person name="Goodstein D."/>
            <person name="Casacuberta J.M."/>
            <person name="Vandepoele K."/>
            <person name="Reski R."/>
            <person name="Cuming A.C."/>
            <person name="Tuskan G.A."/>
            <person name="Maumus F."/>
            <person name="Salse J."/>
            <person name="Schmutz J."/>
            <person name="Rensing S.A."/>
        </authorList>
    </citation>
    <scope>NUCLEOTIDE SEQUENCE [LARGE SCALE GENOMIC DNA]</scope>
    <source>
        <strain evidence="2 3">cv. Gransden 2004</strain>
    </source>
</reference>